<gene>
    <name evidence="2" type="primary">ATP8</name>
</gene>
<keyword evidence="2" id="KW-0496">Mitochondrion</keyword>
<protein>
    <submittedName>
        <fullName evidence="2">ATP synthase F0 subunit 8</fullName>
    </submittedName>
</protein>
<geneLocation type="mitochondrion" evidence="2"/>
<dbReference type="AlphaFoldDB" id="A0A8F9RSM9"/>
<reference evidence="2" key="1">
    <citation type="submission" date="2021-05" db="EMBL/GenBank/DDBJ databases">
        <authorList>
            <person name="Nam S.-E."/>
            <person name="Lee S."/>
            <person name="Rhee J.-S."/>
        </authorList>
    </citation>
    <scope>NUCLEOTIDE SEQUENCE</scope>
</reference>
<dbReference type="EMBL" id="MZ326700">
    <property type="protein sequence ID" value="QYK19526.1"/>
    <property type="molecule type" value="Genomic_DNA"/>
</dbReference>
<evidence type="ECO:0000256" key="1">
    <source>
        <dbReference type="SAM" id="Phobius"/>
    </source>
</evidence>
<proteinExistence type="predicted"/>
<name>A0A8F9RSM9_9ANNE</name>
<keyword evidence="1" id="KW-0472">Membrane</keyword>
<evidence type="ECO:0000313" key="2">
    <source>
        <dbReference type="EMBL" id="QYK19526.1"/>
    </source>
</evidence>
<organism evidence="2">
    <name type="scientific">Neoamphitrite affinis</name>
    <dbReference type="NCBI Taxonomy" id="2716569"/>
    <lineage>
        <taxon>Eukaryota</taxon>
        <taxon>Metazoa</taxon>
        <taxon>Spiralia</taxon>
        <taxon>Lophotrochozoa</taxon>
        <taxon>Annelida</taxon>
        <taxon>Polychaeta</taxon>
        <taxon>Sedentaria</taxon>
        <taxon>Canalipalpata</taxon>
        <taxon>Terebellida</taxon>
        <taxon>Terebelliformia</taxon>
        <taxon>Terebellidae</taxon>
        <taxon>Neoamphitrite</taxon>
    </lineage>
</organism>
<sequence length="54" mass="6605">MPHLSPMNWMLPPALFLMCLLPILISLFWWNQTPIFPKMYDSSTSKFMTNWHWY</sequence>
<accession>A0A8F9RSM9</accession>
<keyword evidence="1" id="KW-1133">Transmembrane helix</keyword>
<keyword evidence="1" id="KW-0812">Transmembrane</keyword>
<feature type="transmembrane region" description="Helical" evidence="1">
    <location>
        <begin position="12"/>
        <end position="30"/>
    </location>
</feature>